<dbReference type="EMBL" id="KN833001">
    <property type="protein sequence ID" value="KIM81008.1"/>
    <property type="molecule type" value="Genomic_DNA"/>
</dbReference>
<dbReference type="STRING" id="765440.A0A0C3B458"/>
<gene>
    <name evidence="2" type="ORF">PILCRDRAFT_89303</name>
</gene>
<keyword evidence="3" id="KW-1185">Reference proteome</keyword>
<feature type="chain" id="PRO_5002161570" evidence="1">
    <location>
        <begin position="23"/>
        <end position="220"/>
    </location>
</feature>
<organism evidence="2 3">
    <name type="scientific">Piloderma croceum (strain F 1598)</name>
    <dbReference type="NCBI Taxonomy" id="765440"/>
    <lineage>
        <taxon>Eukaryota</taxon>
        <taxon>Fungi</taxon>
        <taxon>Dikarya</taxon>
        <taxon>Basidiomycota</taxon>
        <taxon>Agaricomycotina</taxon>
        <taxon>Agaricomycetes</taxon>
        <taxon>Agaricomycetidae</taxon>
        <taxon>Atheliales</taxon>
        <taxon>Atheliaceae</taxon>
        <taxon>Piloderma</taxon>
    </lineage>
</organism>
<protein>
    <submittedName>
        <fullName evidence="2">Uncharacterized protein</fullName>
    </submittedName>
</protein>
<reference evidence="3" key="2">
    <citation type="submission" date="2015-01" db="EMBL/GenBank/DDBJ databases">
        <title>Evolutionary Origins and Diversification of the Mycorrhizal Mutualists.</title>
        <authorList>
            <consortium name="DOE Joint Genome Institute"/>
            <consortium name="Mycorrhizal Genomics Consortium"/>
            <person name="Kohler A."/>
            <person name="Kuo A."/>
            <person name="Nagy L.G."/>
            <person name="Floudas D."/>
            <person name="Copeland A."/>
            <person name="Barry K.W."/>
            <person name="Cichocki N."/>
            <person name="Veneault-Fourrey C."/>
            <person name="LaButti K."/>
            <person name="Lindquist E.A."/>
            <person name="Lipzen A."/>
            <person name="Lundell T."/>
            <person name="Morin E."/>
            <person name="Murat C."/>
            <person name="Riley R."/>
            <person name="Ohm R."/>
            <person name="Sun H."/>
            <person name="Tunlid A."/>
            <person name="Henrissat B."/>
            <person name="Grigoriev I.V."/>
            <person name="Hibbett D.S."/>
            <person name="Martin F."/>
        </authorList>
    </citation>
    <scope>NUCLEOTIDE SEQUENCE [LARGE SCALE GENOMIC DNA]</scope>
    <source>
        <strain evidence="3">F 1598</strain>
    </source>
</reference>
<dbReference type="Proteomes" id="UP000054166">
    <property type="component" value="Unassembled WGS sequence"/>
</dbReference>
<reference evidence="2 3" key="1">
    <citation type="submission" date="2014-04" db="EMBL/GenBank/DDBJ databases">
        <authorList>
            <consortium name="DOE Joint Genome Institute"/>
            <person name="Kuo A."/>
            <person name="Tarkka M."/>
            <person name="Buscot F."/>
            <person name="Kohler A."/>
            <person name="Nagy L.G."/>
            <person name="Floudas D."/>
            <person name="Copeland A."/>
            <person name="Barry K.W."/>
            <person name="Cichocki N."/>
            <person name="Veneault-Fourrey C."/>
            <person name="LaButti K."/>
            <person name="Lindquist E.A."/>
            <person name="Lipzen A."/>
            <person name="Lundell T."/>
            <person name="Morin E."/>
            <person name="Murat C."/>
            <person name="Sun H."/>
            <person name="Tunlid A."/>
            <person name="Henrissat B."/>
            <person name="Grigoriev I.V."/>
            <person name="Hibbett D.S."/>
            <person name="Martin F."/>
            <person name="Nordberg H.P."/>
            <person name="Cantor M.N."/>
            <person name="Hua S.X."/>
        </authorList>
    </citation>
    <scope>NUCLEOTIDE SEQUENCE [LARGE SCALE GENOMIC DNA]</scope>
    <source>
        <strain evidence="2 3">F 1598</strain>
    </source>
</reference>
<feature type="signal peptide" evidence="1">
    <location>
        <begin position="1"/>
        <end position="22"/>
    </location>
</feature>
<accession>A0A0C3B458</accession>
<dbReference type="HOGENOM" id="CLU_1256464_0_0_1"/>
<dbReference type="InParanoid" id="A0A0C3B458"/>
<name>A0A0C3B458_PILCF</name>
<proteinExistence type="predicted"/>
<keyword evidence="1" id="KW-0732">Signal</keyword>
<dbReference type="AlphaFoldDB" id="A0A0C3B458"/>
<evidence type="ECO:0000313" key="3">
    <source>
        <dbReference type="Proteomes" id="UP000054166"/>
    </source>
</evidence>
<evidence type="ECO:0000256" key="1">
    <source>
        <dbReference type="SAM" id="SignalP"/>
    </source>
</evidence>
<sequence>MLPSKSFLSLLLITISLSRVIATPIPCHSKVTLKFAHHLNILGFLNIANADQARAKALKSLLHRKHGGQRKRASTFMATNEGAIYTANIGVGSPATESPSHGLAPIEPTVMSKQAPAKALVSQYQSIMEKEDSLALNTIGVASASSRVNPADGILGIILVTVTSILTLTYPPSIGPVDLTMLVGSLTKIPTVTDNLFVQGATSTEAITSVSDGELTFGAV</sequence>
<evidence type="ECO:0000313" key="2">
    <source>
        <dbReference type="EMBL" id="KIM81008.1"/>
    </source>
</evidence>